<dbReference type="Gene3D" id="3.40.50.300">
    <property type="entry name" value="P-loop containing nucleotide triphosphate hydrolases"/>
    <property type="match status" value="1"/>
</dbReference>
<evidence type="ECO:0000256" key="5">
    <source>
        <dbReference type="ARBA" id="ARBA00023134"/>
    </source>
</evidence>
<keyword evidence="5" id="KW-0342">GTP-binding</keyword>
<dbReference type="Proteomes" id="UP000785679">
    <property type="component" value="Unassembled WGS sequence"/>
</dbReference>
<keyword evidence="3" id="KW-0251">Elongation factor</keyword>
<proteinExistence type="inferred from homology"/>
<protein>
    <recommendedName>
        <fullName evidence="6">Tr-type G domain-containing protein</fullName>
    </recommendedName>
</protein>
<dbReference type="EMBL" id="RRYP01005032">
    <property type="protein sequence ID" value="TNV82377.1"/>
    <property type="molecule type" value="Genomic_DNA"/>
</dbReference>
<dbReference type="InterPro" id="IPR050100">
    <property type="entry name" value="TRAFAC_GTPase_members"/>
</dbReference>
<dbReference type="GO" id="GO:0003746">
    <property type="term" value="F:translation elongation factor activity"/>
    <property type="evidence" value="ECO:0007669"/>
    <property type="project" value="UniProtKB-KW"/>
</dbReference>
<dbReference type="GO" id="GO:0005525">
    <property type="term" value="F:GTP binding"/>
    <property type="evidence" value="ECO:0007669"/>
    <property type="project" value="UniProtKB-KW"/>
</dbReference>
<dbReference type="InterPro" id="IPR000795">
    <property type="entry name" value="T_Tr_GTP-bd_dom"/>
</dbReference>
<dbReference type="SUPFAM" id="SSF50447">
    <property type="entry name" value="Translation proteins"/>
    <property type="match status" value="1"/>
</dbReference>
<dbReference type="OrthoDB" id="291946at2759"/>
<keyword evidence="2" id="KW-0547">Nucleotide-binding</keyword>
<dbReference type="SUPFAM" id="SSF53474">
    <property type="entry name" value="alpha/beta-Hydrolases"/>
    <property type="match status" value="1"/>
</dbReference>
<dbReference type="PANTHER" id="PTHR23115">
    <property type="entry name" value="TRANSLATION FACTOR"/>
    <property type="match status" value="1"/>
</dbReference>
<gene>
    <name evidence="7" type="ORF">FGO68_gene4424</name>
</gene>
<evidence type="ECO:0000256" key="3">
    <source>
        <dbReference type="ARBA" id="ARBA00022768"/>
    </source>
</evidence>
<evidence type="ECO:0000256" key="4">
    <source>
        <dbReference type="ARBA" id="ARBA00022917"/>
    </source>
</evidence>
<dbReference type="Gene3D" id="3.40.50.1820">
    <property type="entry name" value="alpha/beta hydrolase"/>
    <property type="match status" value="1"/>
</dbReference>
<dbReference type="PROSITE" id="PS51722">
    <property type="entry name" value="G_TR_2"/>
    <property type="match status" value="1"/>
</dbReference>
<organism evidence="7 8">
    <name type="scientific">Halteria grandinella</name>
    <dbReference type="NCBI Taxonomy" id="5974"/>
    <lineage>
        <taxon>Eukaryota</taxon>
        <taxon>Sar</taxon>
        <taxon>Alveolata</taxon>
        <taxon>Ciliophora</taxon>
        <taxon>Intramacronucleata</taxon>
        <taxon>Spirotrichea</taxon>
        <taxon>Stichotrichia</taxon>
        <taxon>Sporadotrichida</taxon>
        <taxon>Halteriidae</taxon>
        <taxon>Halteria</taxon>
    </lineage>
</organism>
<dbReference type="InterPro" id="IPR009001">
    <property type="entry name" value="Transl_elong_EF1A/Init_IF2_C"/>
</dbReference>
<dbReference type="InterPro" id="IPR029058">
    <property type="entry name" value="AB_hydrolase_fold"/>
</dbReference>
<dbReference type="AlphaFoldDB" id="A0A8J8NVG1"/>
<dbReference type="InterPro" id="IPR009000">
    <property type="entry name" value="Transl_B-barrel_sf"/>
</dbReference>
<dbReference type="PRINTS" id="PR00315">
    <property type="entry name" value="ELONGATNFCT"/>
</dbReference>
<sequence length="716" mass="79591">MELASEQQIREQWLKLTSSVSGQLKKGSNKRLNDEEFTTFLACCSEDSYDLDGKAFLNHFPGTKAIAYQTSSILSIQYGVYQFRGKTVIAFRGTEGVMDIFKDVGIFLPSSLLQRAILDAIKGTQKHEATVVTGHSLGGFLAECVSSFLGLTGASFNAPAPNGVLIKYAYGTACCYVNFEVHLSIGDIVSETYIRDVWTHIKYPIWHYLGKSHSITVMRQFFESSLQALKHGEVKSFGEIAKAKEIAKAQEIVQTEKVQMACSIKQGPSEDKYIVEEKEDEESDDEDDVDLSQRLNVVFLGHTYSGKSTLIGNLLYSCKNISQRQFEKEYDGQFAYIVDKLAEERHWKSTIAVSKATLLTQAGSFNLINVPGHKKYLKNTMTGASNCDIGILVVSAALGEYETSISNDDGMIKKHLLLAFTLGVKQMIVCINKIDIADFSEKRFNLISVKVEKFMKKIGFNVSQVNFIPISSYFGDNLVQKSSRVPWYRGPTLLHALIKAQRPKRRTDLQLRIPIQGVYKIAGVGIVAQGRIETGTLKKWAVVKIAPANIITECKSIEMDNSRIEEAHAGDCIGFVLKCIGKNDIWRGCVVSDAKNDPAEETESFLGQIIIIGHPGKIKNGYTPIIDCHTAHVACEFKKIESIVDKKTGKVITEQPESVKNGDQCIVRMVPKKPLCVEPFKLYPPLGRFVVRDMNLIIAVGIVKEVTTKIQKSSAR</sequence>
<dbReference type="Pfam" id="PF22594">
    <property type="entry name" value="GTP-eEF1A_C"/>
    <property type="match status" value="1"/>
</dbReference>
<evidence type="ECO:0000259" key="6">
    <source>
        <dbReference type="PROSITE" id="PS51722"/>
    </source>
</evidence>
<dbReference type="Pfam" id="PF00009">
    <property type="entry name" value="GTP_EFTU"/>
    <property type="match status" value="1"/>
</dbReference>
<dbReference type="InterPro" id="IPR054696">
    <property type="entry name" value="GTP-eEF1A_C"/>
</dbReference>
<reference evidence="7" key="1">
    <citation type="submission" date="2019-06" db="EMBL/GenBank/DDBJ databases">
        <authorList>
            <person name="Zheng W."/>
        </authorList>
    </citation>
    <scope>NUCLEOTIDE SEQUENCE</scope>
    <source>
        <strain evidence="7">QDHG01</strain>
    </source>
</reference>
<name>A0A8J8NVG1_HALGN</name>
<dbReference type="FunFam" id="2.40.30.10:FF:000005">
    <property type="entry name" value="Elongation factor 1-alpha"/>
    <property type="match status" value="1"/>
</dbReference>
<evidence type="ECO:0000313" key="7">
    <source>
        <dbReference type="EMBL" id="TNV82377.1"/>
    </source>
</evidence>
<dbReference type="CDD" id="cd03705">
    <property type="entry name" value="EF1_alpha_III"/>
    <property type="match status" value="1"/>
</dbReference>
<dbReference type="SUPFAM" id="SSF50465">
    <property type="entry name" value="EF-Tu/eEF-1alpha/eIF2-gamma C-terminal domain"/>
    <property type="match status" value="1"/>
</dbReference>
<evidence type="ECO:0000313" key="8">
    <source>
        <dbReference type="Proteomes" id="UP000785679"/>
    </source>
</evidence>
<feature type="domain" description="Tr-type G" evidence="6">
    <location>
        <begin position="292"/>
        <end position="504"/>
    </location>
</feature>
<comment type="caution">
    <text evidence="7">The sequence shown here is derived from an EMBL/GenBank/DDBJ whole genome shotgun (WGS) entry which is preliminary data.</text>
</comment>
<dbReference type="InterPro" id="IPR027417">
    <property type="entry name" value="P-loop_NTPase"/>
</dbReference>
<comment type="similarity">
    <text evidence="1">Belongs to the TRAFAC class translation factor GTPase superfamily. Classic translation factor GTPase family. EF-Tu/EF-1A subfamily.</text>
</comment>
<dbReference type="Gene3D" id="2.40.30.10">
    <property type="entry name" value="Translation factors"/>
    <property type="match status" value="2"/>
</dbReference>
<dbReference type="SUPFAM" id="SSF52540">
    <property type="entry name" value="P-loop containing nucleoside triphosphate hydrolases"/>
    <property type="match status" value="1"/>
</dbReference>
<keyword evidence="8" id="KW-1185">Reference proteome</keyword>
<dbReference type="GO" id="GO:0003924">
    <property type="term" value="F:GTPase activity"/>
    <property type="evidence" value="ECO:0007669"/>
    <property type="project" value="InterPro"/>
</dbReference>
<accession>A0A8J8NVG1</accession>
<keyword evidence="4" id="KW-0648">Protein biosynthesis</keyword>
<evidence type="ECO:0000256" key="2">
    <source>
        <dbReference type="ARBA" id="ARBA00022741"/>
    </source>
</evidence>
<evidence type="ECO:0000256" key="1">
    <source>
        <dbReference type="ARBA" id="ARBA00007249"/>
    </source>
</evidence>
<dbReference type="InterPro" id="IPR004161">
    <property type="entry name" value="EFTu-like_2"/>
</dbReference>
<dbReference type="Pfam" id="PF03144">
    <property type="entry name" value="GTP_EFTU_D2"/>
    <property type="match status" value="1"/>
</dbReference>